<keyword evidence="2" id="KW-0547">Nucleotide-binding</keyword>
<dbReference type="RefSeq" id="WP_140587163.1">
    <property type="nucleotide sequence ID" value="NZ_VFRR01000003.1"/>
</dbReference>
<feature type="compositionally biased region" description="Basic and acidic residues" evidence="4">
    <location>
        <begin position="240"/>
        <end position="252"/>
    </location>
</feature>
<dbReference type="OrthoDB" id="9776369at2"/>
<dbReference type="EMBL" id="VFRR01000003">
    <property type="protein sequence ID" value="TPE54995.1"/>
    <property type="molecule type" value="Genomic_DNA"/>
</dbReference>
<dbReference type="InterPro" id="IPR027417">
    <property type="entry name" value="P-loop_NTPase"/>
</dbReference>
<comment type="caution">
    <text evidence="6">The sequence shown here is derived from an EMBL/GenBank/DDBJ whole genome shotgun (WGS) entry which is preliminary data.</text>
</comment>
<organism evidence="6 7">
    <name type="scientific">Maribrevibacterium harenarium</name>
    <dbReference type="NCBI Taxonomy" id="2589817"/>
    <lineage>
        <taxon>Bacteria</taxon>
        <taxon>Pseudomonadati</taxon>
        <taxon>Pseudomonadota</taxon>
        <taxon>Gammaproteobacteria</taxon>
        <taxon>Oceanospirillales</taxon>
        <taxon>Oceanospirillaceae</taxon>
        <taxon>Maribrevibacterium</taxon>
    </lineage>
</organism>
<keyword evidence="1" id="KW-0677">Repeat</keyword>
<dbReference type="InterPro" id="IPR003439">
    <property type="entry name" value="ABC_transporter-like_ATP-bd"/>
</dbReference>
<name>A0A501X3B5_9GAMM</name>
<dbReference type="GO" id="GO:0005524">
    <property type="term" value="F:ATP binding"/>
    <property type="evidence" value="ECO:0007669"/>
    <property type="project" value="UniProtKB-KW"/>
</dbReference>
<dbReference type="PANTHER" id="PTHR19211:SF6">
    <property type="entry name" value="BLL7188 PROTEIN"/>
    <property type="match status" value="1"/>
</dbReference>
<evidence type="ECO:0000256" key="1">
    <source>
        <dbReference type="ARBA" id="ARBA00022737"/>
    </source>
</evidence>
<keyword evidence="3 6" id="KW-0067">ATP-binding</keyword>
<evidence type="ECO:0000259" key="5">
    <source>
        <dbReference type="PROSITE" id="PS50893"/>
    </source>
</evidence>
<feature type="region of interest" description="Disordered" evidence="4">
    <location>
        <begin position="234"/>
        <end position="305"/>
    </location>
</feature>
<feature type="compositionally biased region" description="Basic and acidic residues" evidence="4">
    <location>
        <begin position="274"/>
        <end position="283"/>
    </location>
</feature>
<protein>
    <submittedName>
        <fullName evidence="6">ABC-F family ATP-binding cassette domain-containing protein</fullName>
    </submittedName>
</protein>
<evidence type="ECO:0000313" key="7">
    <source>
        <dbReference type="Proteomes" id="UP000315901"/>
    </source>
</evidence>
<dbReference type="PANTHER" id="PTHR19211">
    <property type="entry name" value="ATP-BINDING TRANSPORT PROTEIN-RELATED"/>
    <property type="match status" value="1"/>
</dbReference>
<evidence type="ECO:0000313" key="6">
    <source>
        <dbReference type="EMBL" id="TPE54995.1"/>
    </source>
</evidence>
<gene>
    <name evidence="6" type="ORF">FJM67_02770</name>
</gene>
<dbReference type="InterPro" id="IPR017871">
    <property type="entry name" value="ABC_transporter-like_CS"/>
</dbReference>
<accession>A0A501X3B5</accession>
<evidence type="ECO:0000256" key="3">
    <source>
        <dbReference type="ARBA" id="ARBA00022840"/>
    </source>
</evidence>
<sequence>MLVVADLNYCLPNGDILFRHLSFSCTKGITALVGRNGIGKSTLLQCIAQGEAGVSTTGSCLWLQQNNRSQDPNARVIDTLGLGCYYDALQRVNIGQPLDTDIDTLTNYWDINDRAQYWLTEANLPLALDQPIAQLSGGQQTKLKLIAALNHTADILLLDEPSNHLDLSSTQWLIQQLQQSSKTVLIVSHDPVLLDNMQRFLVLDETGITPYHTDFPQLRQLLVKQRQETARAIEQTKAQWQREQKQQQQRKEKALKRQQQGESKRSNGSQPKMVMDRKQDKAQQKNGSQQRLSEKRLAQQQEQLRQYQSQQTQLSNLSLQFTSADKGNHRVLDAIAAILPFGNNTPLTFSLDRGERLRLQGDNGCGKSTLIRCIVGQQALASGEIQLHGDFLYLDQHLSLLDAYPCPVELLQQTTPLDSSTARTLLGSIGLRGDRALLPSATLSGGERMKVALLLISQLSPGGLLILDETDNHLDLESQEQLKQTLSQYQGALIFVTHQPNWLDSDKLIQL</sequence>
<proteinExistence type="predicted"/>
<dbReference type="SMART" id="SM00382">
    <property type="entry name" value="AAA"/>
    <property type="match status" value="2"/>
</dbReference>
<reference evidence="6 7" key="1">
    <citation type="submission" date="2019-06" db="EMBL/GenBank/DDBJ databases">
        <title>A novel bacterium of genus Marinomonas, isolated from coastal sand.</title>
        <authorList>
            <person name="Huang H."/>
            <person name="Mo K."/>
            <person name="Hu Y."/>
        </authorList>
    </citation>
    <scope>NUCLEOTIDE SEQUENCE [LARGE SCALE GENOMIC DNA]</scope>
    <source>
        <strain evidence="6 7">HB171799</strain>
    </source>
</reference>
<dbReference type="Pfam" id="PF00005">
    <property type="entry name" value="ABC_tran"/>
    <property type="match status" value="2"/>
</dbReference>
<feature type="domain" description="ABC transporter" evidence="5">
    <location>
        <begin position="2"/>
        <end position="231"/>
    </location>
</feature>
<evidence type="ECO:0000256" key="4">
    <source>
        <dbReference type="SAM" id="MobiDB-lite"/>
    </source>
</evidence>
<dbReference type="AlphaFoldDB" id="A0A501X3B5"/>
<dbReference type="InterPro" id="IPR050611">
    <property type="entry name" value="ABCF"/>
</dbReference>
<evidence type="ECO:0000256" key="2">
    <source>
        <dbReference type="ARBA" id="ARBA00022741"/>
    </source>
</evidence>
<dbReference type="Proteomes" id="UP000315901">
    <property type="component" value="Unassembled WGS sequence"/>
</dbReference>
<keyword evidence="7" id="KW-1185">Reference proteome</keyword>
<dbReference type="PROSITE" id="PS00211">
    <property type="entry name" value="ABC_TRANSPORTER_1"/>
    <property type="match status" value="1"/>
</dbReference>
<dbReference type="Gene3D" id="3.40.50.300">
    <property type="entry name" value="P-loop containing nucleotide triphosphate hydrolases"/>
    <property type="match status" value="2"/>
</dbReference>
<dbReference type="GO" id="GO:0016887">
    <property type="term" value="F:ATP hydrolysis activity"/>
    <property type="evidence" value="ECO:0007669"/>
    <property type="project" value="InterPro"/>
</dbReference>
<dbReference type="SUPFAM" id="SSF52540">
    <property type="entry name" value="P-loop containing nucleoside triphosphate hydrolases"/>
    <property type="match status" value="2"/>
</dbReference>
<dbReference type="PROSITE" id="PS50893">
    <property type="entry name" value="ABC_TRANSPORTER_2"/>
    <property type="match status" value="1"/>
</dbReference>
<dbReference type="InterPro" id="IPR003593">
    <property type="entry name" value="AAA+_ATPase"/>
</dbReference>